<evidence type="ECO:0000313" key="2">
    <source>
        <dbReference type="Proteomes" id="UP000014660"/>
    </source>
</evidence>
<gene>
    <name evidence="1" type="ORF">FACI_IFERC00001G1394</name>
</gene>
<dbReference type="HOGENOM" id="CLU_3394438_0_0_2"/>
<accession>S0ATH2</accession>
<proteinExistence type="predicted"/>
<dbReference type="Proteomes" id="UP000014660">
    <property type="component" value="Chromosome"/>
</dbReference>
<evidence type="ECO:0000313" key="1">
    <source>
        <dbReference type="EMBL" id="AGO61374.1"/>
    </source>
</evidence>
<keyword evidence="2" id="KW-1185">Reference proteome</keyword>
<dbReference type="EMBL" id="CP004145">
    <property type="protein sequence ID" value="AGO61374.1"/>
    <property type="molecule type" value="Genomic_DNA"/>
</dbReference>
<reference evidence="1 2" key="1">
    <citation type="journal article" date="2007" name="Proc. Natl. Acad. Sci. U.S.A.">
        <title>Genome dynamics in a natural archaeal population.</title>
        <authorList>
            <person name="Allen E.E."/>
            <person name="Tyson G.W."/>
            <person name="Whitaker R.J."/>
            <person name="Detter J.C."/>
            <person name="Richardson P.M."/>
            <person name="Banfield J.F."/>
        </authorList>
    </citation>
    <scope>NUCLEOTIDE SEQUENCE [LARGE SCALE GENOMIC DNA]</scope>
    <source>
        <strain evidence="2">fer1</strain>
    </source>
</reference>
<name>S0ATH2_FERAC</name>
<sequence>MCMQEWFKKIGIGGNTENQGAMNDTESIGKI</sequence>
<organism evidence="1 2">
    <name type="scientific">Ferroplasma acidarmanus Fer1</name>
    <dbReference type="NCBI Taxonomy" id="333146"/>
    <lineage>
        <taxon>Archaea</taxon>
        <taxon>Methanobacteriati</taxon>
        <taxon>Thermoplasmatota</taxon>
        <taxon>Thermoplasmata</taxon>
        <taxon>Thermoplasmatales</taxon>
        <taxon>Ferroplasmaceae</taxon>
        <taxon>Ferroplasma</taxon>
    </lineage>
</organism>
<protein>
    <submittedName>
        <fullName evidence="1">Uncharacterized protein</fullName>
    </submittedName>
</protein>
<dbReference type="AlphaFoldDB" id="S0ATH2"/>
<dbReference type="KEGG" id="fac:FACI_IFERC01G1394"/>